<reference evidence="1" key="1">
    <citation type="submission" date="2023-06" db="EMBL/GenBank/DDBJ databases">
        <title>Genome-scale phylogeny and comparative genomics of the fungal order Sordariales.</title>
        <authorList>
            <consortium name="Lawrence Berkeley National Laboratory"/>
            <person name="Hensen N."/>
            <person name="Bonometti L."/>
            <person name="Westerberg I."/>
            <person name="Brannstrom I.O."/>
            <person name="Guillou S."/>
            <person name="Cros-Aarteil S."/>
            <person name="Calhoun S."/>
            <person name="Haridas S."/>
            <person name="Kuo A."/>
            <person name="Mondo S."/>
            <person name="Pangilinan J."/>
            <person name="Riley R."/>
            <person name="LaButti K."/>
            <person name="Andreopoulos B."/>
            <person name="Lipzen A."/>
            <person name="Chen C."/>
            <person name="Yanf M."/>
            <person name="Daum C."/>
            <person name="Ng V."/>
            <person name="Clum A."/>
            <person name="Steindorff A."/>
            <person name="Ohm R."/>
            <person name="Martin F."/>
            <person name="Silar P."/>
            <person name="Natvig D."/>
            <person name="Lalanne C."/>
            <person name="Gautier V."/>
            <person name="Ament-velasquez S.L."/>
            <person name="Kruys A."/>
            <person name="Hutchinson M.I."/>
            <person name="Powell A.J."/>
            <person name="Barry K."/>
            <person name="Miller A.N."/>
            <person name="Grigoriev I.V."/>
            <person name="Debuchy R."/>
            <person name="Gladieux P."/>
            <person name="Thoren M.H."/>
            <person name="Johannesson H."/>
        </authorList>
    </citation>
    <scope>NUCLEOTIDE SEQUENCE</scope>
    <source>
        <strain evidence="1">SMH2392-1A</strain>
    </source>
</reference>
<organism evidence="1 2">
    <name type="scientific">Lasiosphaeria miniovina</name>
    <dbReference type="NCBI Taxonomy" id="1954250"/>
    <lineage>
        <taxon>Eukaryota</taxon>
        <taxon>Fungi</taxon>
        <taxon>Dikarya</taxon>
        <taxon>Ascomycota</taxon>
        <taxon>Pezizomycotina</taxon>
        <taxon>Sordariomycetes</taxon>
        <taxon>Sordariomycetidae</taxon>
        <taxon>Sordariales</taxon>
        <taxon>Lasiosphaeriaceae</taxon>
        <taxon>Lasiosphaeria</taxon>
    </lineage>
</organism>
<keyword evidence="2" id="KW-1185">Reference proteome</keyword>
<dbReference type="RefSeq" id="XP_060298707.1">
    <property type="nucleotide sequence ID" value="XM_060441695.1"/>
</dbReference>
<accession>A0AA40AVN0</accession>
<dbReference type="GeneID" id="85324965"/>
<protein>
    <submittedName>
        <fullName evidence="1">Uncharacterized protein</fullName>
    </submittedName>
</protein>
<dbReference type="AlphaFoldDB" id="A0AA40AVN0"/>
<name>A0AA40AVN0_9PEZI</name>
<sequence length="78" mass="8368">MRDAVAGCCGATRSHASTMASRGLALVVFLAKSSPCRHLAVRSSHAAAQNPKSPHDLTLSRLAAIPCKLKQRSRPLWF</sequence>
<evidence type="ECO:0000313" key="1">
    <source>
        <dbReference type="EMBL" id="KAK0722783.1"/>
    </source>
</evidence>
<comment type="caution">
    <text evidence="1">The sequence shown here is derived from an EMBL/GenBank/DDBJ whole genome shotgun (WGS) entry which is preliminary data.</text>
</comment>
<dbReference type="Proteomes" id="UP001172101">
    <property type="component" value="Unassembled WGS sequence"/>
</dbReference>
<proteinExistence type="predicted"/>
<gene>
    <name evidence="1" type="ORF">B0T26DRAFT_703961</name>
</gene>
<evidence type="ECO:0000313" key="2">
    <source>
        <dbReference type="Proteomes" id="UP001172101"/>
    </source>
</evidence>
<dbReference type="EMBL" id="JAUIRO010000003">
    <property type="protein sequence ID" value="KAK0722783.1"/>
    <property type="molecule type" value="Genomic_DNA"/>
</dbReference>